<protein>
    <submittedName>
        <fullName evidence="1">Uncharacterized protein</fullName>
    </submittedName>
</protein>
<evidence type="ECO:0000313" key="1">
    <source>
        <dbReference type="EMBL" id="KIE09932.1"/>
    </source>
</evidence>
<comment type="caution">
    <text evidence="1">The sequence shown here is derived from an EMBL/GenBank/DDBJ whole genome shotgun (WGS) entry which is preliminary data.</text>
</comment>
<dbReference type="EMBL" id="JHEG02000053">
    <property type="protein sequence ID" value="KIE09932.1"/>
    <property type="molecule type" value="Genomic_DNA"/>
</dbReference>
<dbReference type="STRING" id="1479485.DA73_0224790"/>
<dbReference type="OrthoDB" id="511442at2"/>
<organism evidence="1">
    <name type="scientific">Tolypothrix bouteillei VB521301</name>
    <dbReference type="NCBI Taxonomy" id="1479485"/>
    <lineage>
        <taxon>Bacteria</taxon>
        <taxon>Bacillati</taxon>
        <taxon>Cyanobacteriota</taxon>
        <taxon>Cyanophyceae</taxon>
        <taxon>Nostocales</taxon>
        <taxon>Tolypothrichaceae</taxon>
        <taxon>Tolypothrix</taxon>
    </lineage>
</organism>
<sequence length="150" mass="17935">MPKTEPDLLIDKYRKRFEAYLGRELNFPQWCRYKTEFLEAGLTLSDSSFKLFARFKRRCPRKTLDKPTLDILKSFQIQHRTKEAWLGSEVFDSIKNLNPHIGEWQLYRAFYRAGLSFKSSREYQKDQVFSVVFYALVYGDAANERKSRRV</sequence>
<dbReference type="AlphaFoldDB" id="A0A0C1N5K7"/>
<reference evidence="1" key="1">
    <citation type="journal article" date="2015" name="Genome Announc.">
        <title>Draft Genome Sequence of Tolypothrix boutellei Strain VB521301.</title>
        <authorList>
            <person name="Chandrababunaidu M.M."/>
            <person name="Singh D."/>
            <person name="Sen D."/>
            <person name="Bhan S."/>
            <person name="Das S."/>
            <person name="Gupta A."/>
            <person name="Adhikary S.P."/>
            <person name="Tripathy S."/>
        </authorList>
    </citation>
    <scope>NUCLEOTIDE SEQUENCE</scope>
    <source>
        <strain evidence="1">VB521301</strain>
    </source>
</reference>
<name>A0A0C1N5K7_9CYAN</name>
<accession>A0A0C1N5K7</accession>
<gene>
    <name evidence="1" type="ORF">DA73_0224790</name>
</gene>
<proteinExistence type="predicted"/>